<dbReference type="Proteomes" id="UP001516400">
    <property type="component" value="Unassembled WGS sequence"/>
</dbReference>
<evidence type="ECO:0000313" key="3">
    <source>
        <dbReference type="Proteomes" id="UP001516400"/>
    </source>
</evidence>
<proteinExistence type="predicted"/>
<evidence type="ECO:0000256" key="1">
    <source>
        <dbReference type="SAM" id="MobiDB-lite"/>
    </source>
</evidence>
<accession>A0ABD2MMI7</accession>
<reference evidence="2 3" key="1">
    <citation type="journal article" date="2021" name="BMC Biol.">
        <title>Horizontally acquired antibacterial genes associated with adaptive radiation of ladybird beetles.</title>
        <authorList>
            <person name="Li H.S."/>
            <person name="Tang X.F."/>
            <person name="Huang Y.H."/>
            <person name="Xu Z.Y."/>
            <person name="Chen M.L."/>
            <person name="Du X.Y."/>
            <person name="Qiu B.Y."/>
            <person name="Chen P.T."/>
            <person name="Zhang W."/>
            <person name="Slipinski A."/>
            <person name="Escalona H.E."/>
            <person name="Waterhouse R.M."/>
            <person name="Zwick A."/>
            <person name="Pang H."/>
        </authorList>
    </citation>
    <scope>NUCLEOTIDE SEQUENCE [LARGE SCALE GENOMIC DNA]</scope>
    <source>
        <strain evidence="2">SYSU2018</strain>
    </source>
</reference>
<sequence>MVQPITEIQKFYEKPRRSLSPELKITGTDGENIEIQSPTPTRKIKSEIATSMETENISKLPVEMKNPCKIKTSHIIQEKGEPRDHFLSEEKNVNEEKTKISSRSSSPEKPRRPIVSNRSPSPNRSKKPAPPPPNLNEKQQTEFTSSNESCSTEAIVSSVISTVLETFPEEKLLREKTKPTIQKDNLTTEDKINQNHAKPKPSSVSFSINDKLEKSTNSVEPANIPSSIKSPLNSPMNQKPSTSTLSPNVLRAQSPSGSDKGKSPLASRSIHRVPKKYQPKYGWL</sequence>
<organism evidence="2 3">
    <name type="scientific">Cryptolaemus montrouzieri</name>
    <dbReference type="NCBI Taxonomy" id="559131"/>
    <lineage>
        <taxon>Eukaryota</taxon>
        <taxon>Metazoa</taxon>
        <taxon>Ecdysozoa</taxon>
        <taxon>Arthropoda</taxon>
        <taxon>Hexapoda</taxon>
        <taxon>Insecta</taxon>
        <taxon>Pterygota</taxon>
        <taxon>Neoptera</taxon>
        <taxon>Endopterygota</taxon>
        <taxon>Coleoptera</taxon>
        <taxon>Polyphaga</taxon>
        <taxon>Cucujiformia</taxon>
        <taxon>Coccinelloidea</taxon>
        <taxon>Coccinellidae</taxon>
        <taxon>Scymninae</taxon>
        <taxon>Scymnini</taxon>
        <taxon>Cryptolaemus</taxon>
    </lineage>
</organism>
<protein>
    <submittedName>
        <fullName evidence="2">Uncharacterized protein</fullName>
    </submittedName>
</protein>
<feature type="compositionally biased region" description="Basic residues" evidence="1">
    <location>
        <begin position="269"/>
        <end position="278"/>
    </location>
</feature>
<feature type="region of interest" description="Disordered" evidence="1">
    <location>
        <begin position="166"/>
        <end position="284"/>
    </location>
</feature>
<evidence type="ECO:0000313" key="2">
    <source>
        <dbReference type="EMBL" id="KAL3267492.1"/>
    </source>
</evidence>
<feature type="compositionally biased region" description="Polar residues" evidence="1">
    <location>
        <begin position="215"/>
        <end position="257"/>
    </location>
</feature>
<feature type="compositionally biased region" description="Basic and acidic residues" evidence="1">
    <location>
        <begin position="76"/>
        <end position="99"/>
    </location>
</feature>
<comment type="caution">
    <text evidence="2">The sequence shown here is derived from an EMBL/GenBank/DDBJ whole genome shotgun (WGS) entry which is preliminary data.</text>
</comment>
<feature type="region of interest" description="Disordered" evidence="1">
    <location>
        <begin position="73"/>
        <end position="152"/>
    </location>
</feature>
<gene>
    <name evidence="2" type="ORF">HHI36_011615</name>
</gene>
<keyword evidence="3" id="KW-1185">Reference proteome</keyword>
<feature type="compositionally biased region" description="Low complexity" evidence="1">
    <location>
        <begin position="112"/>
        <end position="123"/>
    </location>
</feature>
<dbReference type="AlphaFoldDB" id="A0ABD2MMI7"/>
<dbReference type="EMBL" id="JABFTP020000001">
    <property type="protein sequence ID" value="KAL3267492.1"/>
    <property type="molecule type" value="Genomic_DNA"/>
</dbReference>
<feature type="region of interest" description="Disordered" evidence="1">
    <location>
        <begin position="16"/>
        <end position="42"/>
    </location>
</feature>
<feature type="compositionally biased region" description="Polar residues" evidence="1">
    <location>
        <begin position="137"/>
        <end position="152"/>
    </location>
</feature>
<feature type="compositionally biased region" description="Basic and acidic residues" evidence="1">
    <location>
        <begin position="168"/>
        <end position="178"/>
    </location>
</feature>
<name>A0ABD2MMI7_9CUCU</name>